<dbReference type="EMBL" id="QJKJ01013780">
    <property type="protein sequence ID" value="RDX65682.1"/>
    <property type="molecule type" value="Genomic_DNA"/>
</dbReference>
<evidence type="ECO:0000313" key="2">
    <source>
        <dbReference type="Proteomes" id="UP000257109"/>
    </source>
</evidence>
<dbReference type="AlphaFoldDB" id="A0A371EHZ7"/>
<dbReference type="STRING" id="157652.A0A371EHZ7"/>
<dbReference type="OrthoDB" id="10256771at2759"/>
<keyword evidence="2" id="KW-1185">Reference proteome</keyword>
<name>A0A371EHZ7_MUCPR</name>
<dbReference type="Gene3D" id="3.40.140.10">
    <property type="entry name" value="Cytidine Deaminase, domain 2"/>
    <property type="match status" value="1"/>
</dbReference>
<gene>
    <name evidence="1" type="primary">RPN8B</name>
    <name evidence="1" type="ORF">CR513_55639</name>
</gene>
<accession>A0A371EHZ7</accession>
<comment type="caution">
    <text evidence="1">The sequence shown here is derived from an EMBL/GenBank/DDBJ whole genome shotgun (WGS) entry which is preliminary data.</text>
</comment>
<dbReference type="Proteomes" id="UP000257109">
    <property type="component" value="Unassembled WGS sequence"/>
</dbReference>
<feature type="non-terminal residue" evidence="1">
    <location>
        <position position="1"/>
    </location>
</feature>
<protein>
    <submittedName>
        <fullName evidence="1">26S proteasome non-ATPase regulatory subunit 7-like B</fullName>
    </submittedName>
</protein>
<sequence>MLWDGLALVQNCEKMTSTFILYVPNPVLVIIDVELEPKELGIPTKAYFAVGEVKENATRKSQMVSVHVPSEIAAHEIEGIGVEYLLRDVKDTIQPLAPLQQILEGFGYNT</sequence>
<evidence type="ECO:0000313" key="1">
    <source>
        <dbReference type="EMBL" id="RDX65682.1"/>
    </source>
</evidence>
<proteinExistence type="predicted"/>
<organism evidence="1 2">
    <name type="scientific">Mucuna pruriens</name>
    <name type="common">Velvet bean</name>
    <name type="synonym">Dolichos pruriens</name>
    <dbReference type="NCBI Taxonomy" id="157652"/>
    <lineage>
        <taxon>Eukaryota</taxon>
        <taxon>Viridiplantae</taxon>
        <taxon>Streptophyta</taxon>
        <taxon>Embryophyta</taxon>
        <taxon>Tracheophyta</taxon>
        <taxon>Spermatophyta</taxon>
        <taxon>Magnoliopsida</taxon>
        <taxon>eudicotyledons</taxon>
        <taxon>Gunneridae</taxon>
        <taxon>Pentapetalae</taxon>
        <taxon>rosids</taxon>
        <taxon>fabids</taxon>
        <taxon>Fabales</taxon>
        <taxon>Fabaceae</taxon>
        <taxon>Papilionoideae</taxon>
        <taxon>50 kb inversion clade</taxon>
        <taxon>NPAAA clade</taxon>
        <taxon>indigoferoid/millettioid clade</taxon>
        <taxon>Phaseoleae</taxon>
        <taxon>Mucuna</taxon>
    </lineage>
</organism>
<reference evidence="1" key="1">
    <citation type="submission" date="2018-05" db="EMBL/GenBank/DDBJ databases">
        <title>Draft genome of Mucuna pruriens seed.</title>
        <authorList>
            <person name="Nnadi N.E."/>
            <person name="Vos R."/>
            <person name="Hasami M.H."/>
            <person name="Devisetty U.K."/>
            <person name="Aguiy J.C."/>
        </authorList>
    </citation>
    <scope>NUCLEOTIDE SEQUENCE [LARGE SCALE GENOMIC DNA]</scope>
    <source>
        <strain evidence="1">JCA_2017</strain>
    </source>
</reference>
<dbReference type="GO" id="GO:0000502">
    <property type="term" value="C:proteasome complex"/>
    <property type="evidence" value="ECO:0007669"/>
    <property type="project" value="UniProtKB-KW"/>
</dbReference>